<reference evidence="1 2" key="1">
    <citation type="submission" date="2022-04" db="EMBL/GenBank/DDBJ databases">
        <title>Genome sequence of soybean root-associated Caulobacter segnis RL271.</title>
        <authorList>
            <person name="Longley R."/>
            <person name="Bonito G."/>
            <person name="Trigodet F."/>
            <person name="Crosson S."/>
            <person name="Fiebig A."/>
        </authorList>
    </citation>
    <scope>NUCLEOTIDE SEQUENCE [LARGE SCALE GENOMIC DNA]</scope>
    <source>
        <strain evidence="1 2">RL271</strain>
    </source>
</reference>
<dbReference type="Proteomes" id="UP001057520">
    <property type="component" value="Chromosome"/>
</dbReference>
<keyword evidence="2" id="KW-1185">Reference proteome</keyword>
<evidence type="ECO:0000313" key="1">
    <source>
        <dbReference type="EMBL" id="USQ94460.1"/>
    </source>
</evidence>
<name>A0ABY4ZP55_9CAUL</name>
<proteinExistence type="predicted"/>
<dbReference type="EMBL" id="CP096040">
    <property type="protein sequence ID" value="USQ94460.1"/>
    <property type="molecule type" value="Genomic_DNA"/>
</dbReference>
<protein>
    <submittedName>
        <fullName evidence="1">Uncharacterized protein</fullName>
    </submittedName>
</protein>
<gene>
    <name evidence="1" type="ORF">MZV50_17960</name>
</gene>
<sequence length="74" mass="7899">MSDWAKDAVVARARTRGVFYVSQIPGTSGLRALCAELVREGLLAPAGRRGAIQAYYPTEGANLAARNVQDRPAP</sequence>
<organism evidence="1 2">
    <name type="scientific">Caulobacter segnis</name>
    <dbReference type="NCBI Taxonomy" id="88688"/>
    <lineage>
        <taxon>Bacteria</taxon>
        <taxon>Pseudomonadati</taxon>
        <taxon>Pseudomonadota</taxon>
        <taxon>Alphaproteobacteria</taxon>
        <taxon>Caulobacterales</taxon>
        <taxon>Caulobacteraceae</taxon>
        <taxon>Caulobacter</taxon>
    </lineage>
</organism>
<evidence type="ECO:0000313" key="2">
    <source>
        <dbReference type="Proteomes" id="UP001057520"/>
    </source>
</evidence>
<accession>A0ABY4ZP55</accession>